<evidence type="ECO:0000313" key="2">
    <source>
        <dbReference type="Proteomes" id="UP000007150"/>
    </source>
</evidence>
<name>F6EZQ2_SPHCR</name>
<gene>
    <name evidence="1" type="ORF">Sphch_2589</name>
</gene>
<keyword evidence="2" id="KW-1185">Reference proteome</keyword>
<organism evidence="1 2">
    <name type="scientific">Sphingobium chlorophenolicum L-1</name>
    <dbReference type="NCBI Taxonomy" id="690566"/>
    <lineage>
        <taxon>Bacteria</taxon>
        <taxon>Pseudomonadati</taxon>
        <taxon>Pseudomonadota</taxon>
        <taxon>Alphaproteobacteria</taxon>
        <taxon>Sphingomonadales</taxon>
        <taxon>Sphingomonadaceae</taxon>
        <taxon>Sphingobium</taxon>
    </lineage>
</organism>
<protein>
    <submittedName>
        <fullName evidence="1">Uncharacterized protein</fullName>
    </submittedName>
</protein>
<dbReference type="AlphaFoldDB" id="F6EZQ2"/>
<proteinExistence type="predicted"/>
<dbReference type="EMBL" id="CP002798">
    <property type="protein sequence ID" value="AEG50236.1"/>
    <property type="molecule type" value="Genomic_DNA"/>
</dbReference>
<evidence type="ECO:0000313" key="1">
    <source>
        <dbReference type="EMBL" id="AEG50236.1"/>
    </source>
</evidence>
<accession>F6EZQ2</accession>
<dbReference type="KEGG" id="sch:Sphch_2589"/>
<reference evidence="1 2" key="1">
    <citation type="submission" date="2011-05" db="EMBL/GenBank/DDBJ databases">
        <title>Complete sequence of chromosome 1 of Sphingobium chlorophenolicum L-1.</title>
        <authorList>
            <consortium name="US DOE Joint Genome Institute"/>
            <person name="Lucas S."/>
            <person name="Han J."/>
            <person name="Lapidus A."/>
            <person name="Cheng J.-F."/>
            <person name="Goodwin L."/>
            <person name="Pitluck S."/>
            <person name="Peters L."/>
            <person name="Daligault H."/>
            <person name="Han C."/>
            <person name="Tapia R."/>
            <person name="Land M."/>
            <person name="Hauser L."/>
            <person name="Kyrpides N."/>
            <person name="Ivanova N."/>
            <person name="Pagani I."/>
            <person name="Turner P."/>
            <person name="Copley S."/>
            <person name="Woyke T."/>
        </authorList>
    </citation>
    <scope>NUCLEOTIDE SEQUENCE [LARGE SCALE GENOMIC DNA]</scope>
    <source>
        <strain evidence="1 2">L-1</strain>
    </source>
</reference>
<dbReference type="Proteomes" id="UP000007150">
    <property type="component" value="Chromosome 1"/>
</dbReference>
<dbReference type="HOGENOM" id="CLU_2828973_0_0_5"/>
<sequence length="66" mass="7093">MPPNISRIFQFAARALTRAASCAQGLASLGPEVDYVLHTANPRLPIEQSVEGLAEYAQLKGVNIAR</sequence>